<dbReference type="PANTHER" id="PTHR11895">
    <property type="entry name" value="TRANSAMIDASE"/>
    <property type="match status" value="1"/>
</dbReference>
<dbReference type="InterPro" id="IPR000120">
    <property type="entry name" value="Amidase"/>
</dbReference>
<sequence>MVSLADWRAFPPAERARRRAEALDRAEASAHGDWITVTRDRPAGDGPLSGIPFSVKDNVDVRGVPTTAGSPLLGDSPAAVDASVVGALVDAGAVVVGKTNLHELAFGITSDNRAFGPVRNPVDPTRSAGGSSGGSAVGVALGVVPFALGTDTGGSVTIPAAFCGVVGFRPSTGRYPGDGVVNLSTTRDTIGVLARTVRDVRVVDEVVTGSADRAPMSVEGLRIGLPRSRFEDVDPEVDRVVRAAVAVLERCGAVVVAVDLAEDLAVAGGPGMEIVRFEAPRLLARRVPLPPERWPERIASPGVRALIEGMIADPLSAETYERARAARWRLRRTYLDVFGRVDVVLGPTTPVPAPVLGADESLTLNGRAVPTFATVTRDTGPGTVAGVPMVSVPAGVTRDGLPVGVCLEGRPFGDLHLLRVAEAVQDALTRAEDRP</sequence>
<dbReference type="SUPFAM" id="SSF75304">
    <property type="entry name" value="Amidase signature (AS) enzymes"/>
    <property type="match status" value="1"/>
</dbReference>
<proteinExistence type="inferred from homology"/>
<keyword evidence="4" id="KW-1185">Reference proteome</keyword>
<dbReference type="Proteomes" id="UP001500416">
    <property type="component" value="Unassembled WGS sequence"/>
</dbReference>
<accession>A0ABN0TFQ0</accession>
<protein>
    <submittedName>
        <fullName evidence="3">Indoleacetamide hydrolase</fullName>
    </submittedName>
</protein>
<keyword evidence="3" id="KW-0378">Hydrolase</keyword>
<feature type="domain" description="Amidase" evidence="2">
    <location>
        <begin position="43"/>
        <end position="418"/>
    </location>
</feature>
<evidence type="ECO:0000256" key="1">
    <source>
        <dbReference type="ARBA" id="ARBA00009199"/>
    </source>
</evidence>
<reference evidence="3 4" key="1">
    <citation type="journal article" date="2019" name="Int. J. Syst. Evol. Microbiol.">
        <title>The Global Catalogue of Microorganisms (GCM) 10K type strain sequencing project: providing services to taxonomists for standard genome sequencing and annotation.</title>
        <authorList>
            <consortium name="The Broad Institute Genomics Platform"/>
            <consortium name="The Broad Institute Genome Sequencing Center for Infectious Disease"/>
            <person name="Wu L."/>
            <person name="Ma J."/>
        </authorList>
    </citation>
    <scope>NUCLEOTIDE SEQUENCE [LARGE SCALE GENOMIC DNA]</scope>
    <source>
        <strain evidence="3 4">JCM 3380</strain>
    </source>
</reference>
<comment type="caution">
    <text evidence="3">The sequence shown here is derived from an EMBL/GenBank/DDBJ whole genome shotgun (WGS) entry which is preliminary data.</text>
</comment>
<dbReference type="InterPro" id="IPR036928">
    <property type="entry name" value="AS_sf"/>
</dbReference>
<dbReference type="Pfam" id="PF01425">
    <property type="entry name" value="Amidase"/>
    <property type="match status" value="1"/>
</dbReference>
<dbReference type="RefSeq" id="WP_343933241.1">
    <property type="nucleotide sequence ID" value="NZ_BAAABU010000003.1"/>
</dbReference>
<dbReference type="EMBL" id="BAAABU010000003">
    <property type="protein sequence ID" value="GAA0220556.1"/>
    <property type="molecule type" value="Genomic_DNA"/>
</dbReference>
<dbReference type="GO" id="GO:0016787">
    <property type="term" value="F:hydrolase activity"/>
    <property type="evidence" value="ECO:0007669"/>
    <property type="project" value="UniProtKB-KW"/>
</dbReference>
<evidence type="ECO:0000259" key="2">
    <source>
        <dbReference type="Pfam" id="PF01425"/>
    </source>
</evidence>
<dbReference type="Gene3D" id="3.90.1300.10">
    <property type="entry name" value="Amidase signature (AS) domain"/>
    <property type="match status" value="1"/>
</dbReference>
<evidence type="ECO:0000313" key="4">
    <source>
        <dbReference type="Proteomes" id="UP001500416"/>
    </source>
</evidence>
<comment type="similarity">
    <text evidence="1">Belongs to the amidase family.</text>
</comment>
<evidence type="ECO:0000313" key="3">
    <source>
        <dbReference type="EMBL" id="GAA0220556.1"/>
    </source>
</evidence>
<name>A0ABN0TFQ0_9PSEU</name>
<organism evidence="3 4">
    <name type="scientific">Saccharothrix mutabilis subsp. mutabilis</name>
    <dbReference type="NCBI Taxonomy" id="66855"/>
    <lineage>
        <taxon>Bacteria</taxon>
        <taxon>Bacillati</taxon>
        <taxon>Actinomycetota</taxon>
        <taxon>Actinomycetes</taxon>
        <taxon>Pseudonocardiales</taxon>
        <taxon>Pseudonocardiaceae</taxon>
        <taxon>Saccharothrix</taxon>
    </lineage>
</organism>
<dbReference type="PANTHER" id="PTHR11895:SF7">
    <property type="entry name" value="GLUTAMYL-TRNA(GLN) AMIDOTRANSFERASE SUBUNIT A, MITOCHONDRIAL"/>
    <property type="match status" value="1"/>
</dbReference>
<dbReference type="InterPro" id="IPR023631">
    <property type="entry name" value="Amidase_dom"/>
</dbReference>
<gene>
    <name evidence="3" type="primary">iaaH</name>
    <name evidence="3" type="ORF">GCM10010492_18260</name>
</gene>